<evidence type="ECO:0000313" key="2">
    <source>
        <dbReference type="EMBL" id="MBW0468571.1"/>
    </source>
</evidence>
<sequence>MPTPSRVNKLPYLLWTNQSPLVRRLRTFGCVAFISTTKNHCSWKLGAAGMEGILLGYENENMSYHILQISDSEIIITKHAIFNENKFPKLAGLVESSPLNLDDFSMMVDEVQVDSLDEFPLSDVVDEAYTDEQDFQSLESVTAPATTSRIKVIGPEHPTLVSSDIDNLNILPYPRRADALLPSAEVTPWTFKGALQ</sequence>
<reference evidence="2" key="1">
    <citation type="submission" date="2021-03" db="EMBL/GenBank/DDBJ databases">
        <title>Draft genome sequence of rust myrtle Austropuccinia psidii MF-1, a brazilian biotype.</title>
        <authorList>
            <person name="Quecine M.C."/>
            <person name="Pachon D.M.R."/>
            <person name="Bonatelli M.L."/>
            <person name="Correr F.H."/>
            <person name="Franceschini L.M."/>
            <person name="Leite T.F."/>
            <person name="Margarido G.R.A."/>
            <person name="Almeida C.A."/>
            <person name="Ferrarezi J.A."/>
            <person name="Labate C.A."/>
        </authorList>
    </citation>
    <scope>NUCLEOTIDE SEQUENCE</scope>
    <source>
        <strain evidence="2">MF-1</strain>
    </source>
</reference>
<protein>
    <recommendedName>
        <fullName evidence="1">Retroviral polymerase SH3-like domain-containing protein</fullName>
    </recommendedName>
</protein>
<dbReference type="Proteomes" id="UP000765509">
    <property type="component" value="Unassembled WGS sequence"/>
</dbReference>
<evidence type="ECO:0000259" key="1">
    <source>
        <dbReference type="Pfam" id="PF25597"/>
    </source>
</evidence>
<dbReference type="Pfam" id="PF25597">
    <property type="entry name" value="SH3_retrovirus"/>
    <property type="match status" value="1"/>
</dbReference>
<proteinExistence type="predicted"/>
<dbReference type="AlphaFoldDB" id="A0A9Q3BMB4"/>
<name>A0A9Q3BMB4_9BASI</name>
<dbReference type="EMBL" id="AVOT02001903">
    <property type="protein sequence ID" value="MBW0468571.1"/>
    <property type="molecule type" value="Genomic_DNA"/>
</dbReference>
<keyword evidence="3" id="KW-1185">Reference proteome</keyword>
<feature type="domain" description="Retroviral polymerase SH3-like" evidence="1">
    <location>
        <begin position="30"/>
        <end position="89"/>
    </location>
</feature>
<accession>A0A9Q3BMB4</accession>
<dbReference type="InterPro" id="IPR057670">
    <property type="entry name" value="SH3_retrovirus"/>
</dbReference>
<dbReference type="OrthoDB" id="3261476at2759"/>
<comment type="caution">
    <text evidence="2">The sequence shown here is derived from an EMBL/GenBank/DDBJ whole genome shotgun (WGS) entry which is preliminary data.</text>
</comment>
<gene>
    <name evidence="2" type="ORF">O181_008286</name>
</gene>
<organism evidence="2 3">
    <name type="scientific">Austropuccinia psidii MF-1</name>
    <dbReference type="NCBI Taxonomy" id="1389203"/>
    <lineage>
        <taxon>Eukaryota</taxon>
        <taxon>Fungi</taxon>
        <taxon>Dikarya</taxon>
        <taxon>Basidiomycota</taxon>
        <taxon>Pucciniomycotina</taxon>
        <taxon>Pucciniomycetes</taxon>
        <taxon>Pucciniales</taxon>
        <taxon>Sphaerophragmiaceae</taxon>
        <taxon>Austropuccinia</taxon>
    </lineage>
</organism>
<evidence type="ECO:0000313" key="3">
    <source>
        <dbReference type="Proteomes" id="UP000765509"/>
    </source>
</evidence>